<dbReference type="PANTHER" id="PTHR33886:SF8">
    <property type="entry name" value="UNSATURATED RHAMNOGALACTURONAN HYDROLASE (EUROFUNG)"/>
    <property type="match status" value="1"/>
</dbReference>
<dbReference type="EMBL" id="LVXG01000023">
    <property type="protein sequence ID" value="OQP47399.1"/>
    <property type="molecule type" value="Genomic_DNA"/>
</dbReference>
<dbReference type="InterPro" id="IPR008928">
    <property type="entry name" value="6-hairpin_glycosidase_sf"/>
</dbReference>
<dbReference type="Gene3D" id="1.50.10.10">
    <property type="match status" value="1"/>
</dbReference>
<organism evidence="3 4">
    <name type="scientific">Niastella yeongjuensis</name>
    <dbReference type="NCBI Taxonomy" id="354355"/>
    <lineage>
        <taxon>Bacteria</taxon>
        <taxon>Pseudomonadati</taxon>
        <taxon>Bacteroidota</taxon>
        <taxon>Chitinophagia</taxon>
        <taxon>Chitinophagales</taxon>
        <taxon>Chitinophagaceae</taxon>
        <taxon>Niastella</taxon>
    </lineage>
</organism>
<sequence>MKFSRTLIAISTLVTVNSYAQQGTAVSGVATTAKQNWSQGMAASVMGWWNDTLAKKPAHWSYDMGVVLKGMEALWKATGDATYFKYIQKSMDAWVNEDGTVRGYDPHEFNIDNVNDGKLLLTLYRATEKVKYKKAADLLRSQLQNHPRTKEGSFWHKKVYPWQVWLDGLYMGQPFYAEYAMLFGEDTAFNDITRQFAAIERHTRDPKTGLLYHGWDESKEQKWANKQTGNSPHFWGRALGWYGMALVDALDYFPTNHPGRDTLVGILNRFTKAVINVQDAKTGLWYDIVDMPTTPKNYLEASASSMLVYTIAKGIRKGYLPATYWANAKKGYEGIVKTFVDKNDKGEVQLKGTVKVSGLGGNPYRDGSFEYYMGEPVIVNDWKGIGAYLLAGAEMENMPAEMPGKGKTVTVDYYFNHEDKKELNGFQYPTHYTWNEMSNNGFSLLGDIFSSYGAKLSTLEAAPTAANLAKTDVYIICDPDGLKDNKNPNYVNEEHVKAITAWVQKGGVLILMANDSANCDLVHFNKLANAFGITFSNRGRNFVQGSQYETGVVSIAAGNEVFKQTKKVYLKEISILETKTPAKPLVKADNDIVMATAKLGKGTVFAVGDPWLYNEYTDGRKIPAEYENAKAAYELAKWVLQQGVKK</sequence>
<protein>
    <submittedName>
        <fullName evidence="3">Glucuronyl hydrolase</fullName>
    </submittedName>
</protein>
<dbReference type="GO" id="GO:0016787">
    <property type="term" value="F:hydrolase activity"/>
    <property type="evidence" value="ECO:0007669"/>
    <property type="project" value="UniProtKB-KW"/>
</dbReference>
<dbReference type="RefSeq" id="WP_081201555.1">
    <property type="nucleotide sequence ID" value="NZ_FOCZ01000002.1"/>
</dbReference>
<feature type="chain" id="PRO_5010705033" evidence="2">
    <location>
        <begin position="21"/>
        <end position="646"/>
    </location>
</feature>
<evidence type="ECO:0000313" key="3">
    <source>
        <dbReference type="EMBL" id="OQP47399.1"/>
    </source>
</evidence>
<evidence type="ECO:0000256" key="2">
    <source>
        <dbReference type="SAM" id="SignalP"/>
    </source>
</evidence>
<dbReference type="GO" id="GO:0005975">
    <property type="term" value="P:carbohydrate metabolic process"/>
    <property type="evidence" value="ECO:0007669"/>
    <property type="project" value="InterPro"/>
</dbReference>
<dbReference type="SUPFAM" id="SSF48208">
    <property type="entry name" value="Six-hairpin glycosidases"/>
    <property type="match status" value="1"/>
</dbReference>
<dbReference type="Gene3D" id="3.40.50.880">
    <property type="match status" value="1"/>
</dbReference>
<feature type="signal peptide" evidence="2">
    <location>
        <begin position="1"/>
        <end position="20"/>
    </location>
</feature>
<dbReference type="Pfam" id="PF07470">
    <property type="entry name" value="Glyco_hydro_88"/>
    <property type="match status" value="1"/>
</dbReference>
<dbReference type="Proteomes" id="UP000192610">
    <property type="component" value="Unassembled WGS sequence"/>
</dbReference>
<comment type="caution">
    <text evidence="3">The sequence shown here is derived from an EMBL/GenBank/DDBJ whole genome shotgun (WGS) entry which is preliminary data.</text>
</comment>
<reference evidence="4" key="1">
    <citation type="submission" date="2016-04" db="EMBL/GenBank/DDBJ databases">
        <authorList>
            <person name="Chen L."/>
            <person name="Zhuang W."/>
            <person name="Wang G."/>
        </authorList>
    </citation>
    <scope>NUCLEOTIDE SEQUENCE [LARGE SCALE GENOMIC DNA]</scope>
    <source>
        <strain evidence="4">17621</strain>
    </source>
</reference>
<dbReference type="AlphaFoldDB" id="A0A1V9EMN4"/>
<dbReference type="STRING" id="354355.SAMN05660816_01589"/>
<dbReference type="SUPFAM" id="SSF52317">
    <property type="entry name" value="Class I glutamine amidotransferase-like"/>
    <property type="match status" value="1"/>
</dbReference>
<keyword evidence="1 3" id="KW-0378">Hydrolase</keyword>
<dbReference type="InterPro" id="IPR052043">
    <property type="entry name" value="PolySaccharide_Degr_Enz"/>
</dbReference>
<dbReference type="InterPro" id="IPR012341">
    <property type="entry name" value="6hp_glycosidase-like_sf"/>
</dbReference>
<dbReference type="OrthoDB" id="6381507at2"/>
<proteinExistence type="predicted"/>
<dbReference type="PANTHER" id="PTHR33886">
    <property type="entry name" value="UNSATURATED RHAMNOGALACTURONAN HYDROLASE (EUROFUNG)"/>
    <property type="match status" value="1"/>
</dbReference>
<gene>
    <name evidence="3" type="ORF">A4H97_07825</name>
</gene>
<name>A0A1V9EMN4_9BACT</name>
<evidence type="ECO:0000313" key="4">
    <source>
        <dbReference type="Proteomes" id="UP000192610"/>
    </source>
</evidence>
<dbReference type="InterPro" id="IPR029062">
    <property type="entry name" value="Class_I_gatase-like"/>
</dbReference>
<keyword evidence="2" id="KW-0732">Signal</keyword>
<accession>A0A1V9EMN4</accession>
<keyword evidence="4" id="KW-1185">Reference proteome</keyword>
<evidence type="ECO:0000256" key="1">
    <source>
        <dbReference type="ARBA" id="ARBA00022801"/>
    </source>
</evidence>
<dbReference type="InterPro" id="IPR010905">
    <property type="entry name" value="Glyco_hydro_88"/>
</dbReference>